<dbReference type="Proteomes" id="UP001597438">
    <property type="component" value="Unassembled WGS sequence"/>
</dbReference>
<keyword evidence="1" id="KW-0472">Membrane</keyword>
<protein>
    <submittedName>
        <fullName evidence="3">AMP-binding protein</fullName>
    </submittedName>
</protein>
<dbReference type="PANTHER" id="PTHR24096">
    <property type="entry name" value="LONG-CHAIN-FATTY-ACID--COA LIGASE"/>
    <property type="match status" value="1"/>
</dbReference>
<sequence length="479" mass="53929">MASNFYSGIYHHLSENPDKVFLKWPAKSDTYSQFSGKAILEKVAFVCKALEDKKIRIDEKVFIGVPFSPELVFAVLGIMAYGAIPVLPPAATTKMELFKQLLQKKIKVVYFKNPPIFIKLFLALFGIKAIFQSSNFKNITDFKPTLVSEDQAALISFSSGSTGKPRAVYRSHKILNSQHLALKKSFPPMPGQQDFPIFPNILLHNLSLGIATVIPEIPNFDIRLLEPQKVLKQIVDEDVDSLTGNVFYFKKLLKQLQHTGQILPGVKEIGIGGSPVPEYLPQLLKSYFVNAVIYIIYGSTQAEPIAVRTVREHKNPALGYFVGAVHPDIELWIDSSQKIKAGKYKFPSGLIYVKGKHVVLEKDQEWLNTGDYGYLDRNSDLYLTGRQGNETQVQGYGHYQIENVLNSLPQIKQVAAIANTETFDIFYEGEVKPATIREKLKMFPVSIIGSIKSIKEMPLDKRHHSKILYHNLCTPNLKT</sequence>
<dbReference type="Gene3D" id="3.40.50.12780">
    <property type="entry name" value="N-terminal domain of ligase-like"/>
    <property type="match status" value="1"/>
</dbReference>
<organism evidence="3 4">
    <name type="scientific">Christiangramia antarctica</name>
    <dbReference type="NCBI Taxonomy" id="2058158"/>
    <lineage>
        <taxon>Bacteria</taxon>
        <taxon>Pseudomonadati</taxon>
        <taxon>Bacteroidota</taxon>
        <taxon>Flavobacteriia</taxon>
        <taxon>Flavobacteriales</taxon>
        <taxon>Flavobacteriaceae</taxon>
        <taxon>Christiangramia</taxon>
    </lineage>
</organism>
<evidence type="ECO:0000256" key="1">
    <source>
        <dbReference type="SAM" id="Phobius"/>
    </source>
</evidence>
<dbReference type="PROSITE" id="PS00455">
    <property type="entry name" value="AMP_BINDING"/>
    <property type="match status" value="1"/>
</dbReference>
<dbReference type="EMBL" id="JBHUOJ010000033">
    <property type="protein sequence ID" value="MFD2834749.1"/>
    <property type="molecule type" value="Genomic_DNA"/>
</dbReference>
<evidence type="ECO:0000313" key="3">
    <source>
        <dbReference type="EMBL" id="MFD2834749.1"/>
    </source>
</evidence>
<evidence type="ECO:0000313" key="4">
    <source>
        <dbReference type="Proteomes" id="UP001597438"/>
    </source>
</evidence>
<keyword evidence="1" id="KW-1133">Transmembrane helix</keyword>
<evidence type="ECO:0000259" key="2">
    <source>
        <dbReference type="Pfam" id="PF00501"/>
    </source>
</evidence>
<proteinExistence type="predicted"/>
<reference evidence="4" key="1">
    <citation type="journal article" date="2019" name="Int. J. Syst. Evol. Microbiol.">
        <title>The Global Catalogue of Microorganisms (GCM) 10K type strain sequencing project: providing services to taxonomists for standard genome sequencing and annotation.</title>
        <authorList>
            <consortium name="The Broad Institute Genomics Platform"/>
            <consortium name="The Broad Institute Genome Sequencing Center for Infectious Disease"/>
            <person name="Wu L."/>
            <person name="Ma J."/>
        </authorList>
    </citation>
    <scope>NUCLEOTIDE SEQUENCE [LARGE SCALE GENOMIC DNA]</scope>
    <source>
        <strain evidence="4">KCTC 52925</strain>
    </source>
</reference>
<dbReference type="SUPFAM" id="SSF56801">
    <property type="entry name" value="Acetyl-CoA synthetase-like"/>
    <property type="match status" value="1"/>
</dbReference>
<dbReference type="RefSeq" id="WP_251740679.1">
    <property type="nucleotide sequence ID" value="NZ_JBHUOJ010000033.1"/>
</dbReference>
<feature type="domain" description="AMP-dependent synthetase/ligase" evidence="2">
    <location>
        <begin position="12"/>
        <end position="359"/>
    </location>
</feature>
<gene>
    <name evidence="3" type="ORF">ACFSYS_15765</name>
</gene>
<name>A0ABW5X9V8_9FLAO</name>
<dbReference type="InterPro" id="IPR000873">
    <property type="entry name" value="AMP-dep_synth/lig_dom"/>
</dbReference>
<keyword evidence="1" id="KW-0812">Transmembrane</keyword>
<dbReference type="Pfam" id="PF00501">
    <property type="entry name" value="AMP-binding"/>
    <property type="match status" value="1"/>
</dbReference>
<dbReference type="PANTHER" id="PTHR24096:SF422">
    <property type="entry name" value="BCDNA.GH02901"/>
    <property type="match status" value="1"/>
</dbReference>
<dbReference type="InterPro" id="IPR042099">
    <property type="entry name" value="ANL_N_sf"/>
</dbReference>
<comment type="caution">
    <text evidence="3">The sequence shown here is derived from an EMBL/GenBank/DDBJ whole genome shotgun (WGS) entry which is preliminary data.</text>
</comment>
<feature type="transmembrane region" description="Helical" evidence="1">
    <location>
        <begin position="71"/>
        <end position="88"/>
    </location>
</feature>
<dbReference type="InterPro" id="IPR020845">
    <property type="entry name" value="AMP-binding_CS"/>
</dbReference>
<accession>A0ABW5X9V8</accession>
<keyword evidence="4" id="KW-1185">Reference proteome</keyword>